<dbReference type="Pfam" id="PF01609">
    <property type="entry name" value="DDE_Tnp_1"/>
    <property type="match status" value="1"/>
</dbReference>
<dbReference type="EMBL" id="AEDY01000052">
    <property type="protein sequence ID" value="EFO54352.1"/>
    <property type="molecule type" value="Genomic_DNA"/>
</dbReference>
<evidence type="ECO:0000256" key="1">
    <source>
        <dbReference type="SAM" id="MobiDB-lite"/>
    </source>
</evidence>
<evidence type="ECO:0000313" key="3">
    <source>
        <dbReference type="EMBL" id="EFO54352.1"/>
    </source>
</evidence>
<name>A0ABN0B549_9STRE</name>
<proteinExistence type="predicted"/>
<gene>
    <name evidence="3" type="ORF">SIN_0940</name>
</gene>
<sequence length="129" mass="14719">MVDQQAKFMSEQLAVEIDLDRKKHEKKSLKPAKESEAKEKKISTTDPECGWFHKGEHKEVFAYSAQVACDKHGWALAYTVEAGNVHDSQAFQTLEAIIDKLQEVILGLEKSVLKSTVSRQWTRLLFENN</sequence>
<evidence type="ECO:0000259" key="2">
    <source>
        <dbReference type="Pfam" id="PF01609"/>
    </source>
</evidence>
<reference evidence="3" key="1">
    <citation type="submission" date="2010-09" db="EMBL/GenBank/DDBJ databases">
        <authorList>
            <person name="Daugherty S.C."/>
            <person name="Kilian M."/>
            <person name="Tettelin H."/>
        </authorList>
    </citation>
    <scope>NUCLEOTIDE SEQUENCE [LARGE SCALE GENOMIC DNA]</scope>
    <source>
        <strain evidence="3">SK1302</strain>
    </source>
</reference>
<dbReference type="InterPro" id="IPR002559">
    <property type="entry name" value="Transposase_11"/>
</dbReference>
<organism evidence="3">
    <name type="scientific">Streptococcus infantis SK1302</name>
    <dbReference type="NCBI Taxonomy" id="871237"/>
    <lineage>
        <taxon>Bacteria</taxon>
        <taxon>Bacillati</taxon>
        <taxon>Bacillota</taxon>
        <taxon>Bacilli</taxon>
        <taxon>Lactobacillales</taxon>
        <taxon>Streptococcaceae</taxon>
        <taxon>Streptococcus</taxon>
    </lineage>
</organism>
<comment type="caution">
    <text evidence="3">The sequence shown here is derived from an EMBL/GenBank/DDBJ whole genome shotgun (WGS) entry which is preliminary data.</text>
</comment>
<protein>
    <submittedName>
        <fullName evidence="3">Transposase</fullName>
    </submittedName>
</protein>
<feature type="region of interest" description="Disordered" evidence="1">
    <location>
        <begin position="22"/>
        <end position="48"/>
    </location>
</feature>
<feature type="compositionally biased region" description="Basic and acidic residues" evidence="1">
    <location>
        <begin position="31"/>
        <end position="43"/>
    </location>
</feature>
<feature type="domain" description="Transposase IS4-like" evidence="2">
    <location>
        <begin position="49"/>
        <end position="98"/>
    </location>
</feature>
<accession>A0ABN0B549</accession>